<protein>
    <submittedName>
        <fullName evidence="1">Uncharacterized protein</fullName>
    </submittedName>
</protein>
<evidence type="ECO:0000313" key="1">
    <source>
        <dbReference type="EnsemblPlants" id="KQK92302"/>
    </source>
</evidence>
<dbReference type="EMBL" id="AGNK02006107">
    <property type="status" value="NOT_ANNOTATED_CDS"/>
    <property type="molecule type" value="Genomic_DNA"/>
</dbReference>
<dbReference type="InParanoid" id="K4AP05"/>
<name>K4AP05_SETIT</name>
<dbReference type="HOGENOM" id="CLU_3352021_0_0_1"/>
<organism evidence="1 2">
    <name type="scientific">Setaria italica</name>
    <name type="common">Foxtail millet</name>
    <name type="synonym">Panicum italicum</name>
    <dbReference type="NCBI Taxonomy" id="4555"/>
    <lineage>
        <taxon>Eukaryota</taxon>
        <taxon>Viridiplantae</taxon>
        <taxon>Streptophyta</taxon>
        <taxon>Embryophyta</taxon>
        <taxon>Tracheophyta</taxon>
        <taxon>Spermatophyta</taxon>
        <taxon>Magnoliopsida</taxon>
        <taxon>Liliopsida</taxon>
        <taxon>Poales</taxon>
        <taxon>Poaceae</taxon>
        <taxon>PACMAD clade</taxon>
        <taxon>Panicoideae</taxon>
        <taxon>Panicodae</taxon>
        <taxon>Paniceae</taxon>
        <taxon>Cenchrinae</taxon>
        <taxon>Setaria</taxon>
    </lineage>
</organism>
<accession>K4AP05</accession>
<dbReference type="AlphaFoldDB" id="K4AP05"/>
<dbReference type="EnsemblPlants" id="KQK92302">
    <property type="protein sequence ID" value="KQK92302"/>
    <property type="gene ID" value="SETIT_040653mg"/>
</dbReference>
<keyword evidence="2" id="KW-1185">Reference proteome</keyword>
<reference evidence="2" key="1">
    <citation type="journal article" date="2012" name="Nat. Biotechnol.">
        <title>Reference genome sequence of the model plant Setaria.</title>
        <authorList>
            <person name="Bennetzen J.L."/>
            <person name="Schmutz J."/>
            <person name="Wang H."/>
            <person name="Percifield R."/>
            <person name="Hawkins J."/>
            <person name="Pontaroli A.C."/>
            <person name="Estep M."/>
            <person name="Feng L."/>
            <person name="Vaughn J.N."/>
            <person name="Grimwood J."/>
            <person name="Jenkins J."/>
            <person name="Barry K."/>
            <person name="Lindquist E."/>
            <person name="Hellsten U."/>
            <person name="Deshpande S."/>
            <person name="Wang X."/>
            <person name="Wu X."/>
            <person name="Mitros T."/>
            <person name="Triplett J."/>
            <person name="Yang X."/>
            <person name="Ye C.Y."/>
            <person name="Mauro-Herrera M."/>
            <person name="Wang L."/>
            <person name="Li P."/>
            <person name="Sharma M."/>
            <person name="Sharma R."/>
            <person name="Ronald P.C."/>
            <person name="Panaud O."/>
            <person name="Kellogg E.A."/>
            <person name="Brutnell T.P."/>
            <person name="Doust A.N."/>
            <person name="Tuskan G.A."/>
            <person name="Rokhsar D."/>
            <person name="Devos K.M."/>
        </authorList>
    </citation>
    <scope>NUCLEOTIDE SEQUENCE [LARGE SCALE GENOMIC DNA]</scope>
    <source>
        <strain evidence="2">cv. Yugu1</strain>
    </source>
</reference>
<proteinExistence type="predicted"/>
<sequence>MQLKSLKLLNWSFSHMIIMRLKITVILTRNSQRCSLI</sequence>
<dbReference type="Gramene" id="KQK92302">
    <property type="protein sequence ID" value="KQK92302"/>
    <property type="gene ID" value="SETIT_040653mg"/>
</dbReference>
<evidence type="ECO:0000313" key="2">
    <source>
        <dbReference type="Proteomes" id="UP000004995"/>
    </source>
</evidence>
<reference evidence="1" key="2">
    <citation type="submission" date="2018-08" db="UniProtKB">
        <authorList>
            <consortium name="EnsemblPlants"/>
        </authorList>
    </citation>
    <scope>IDENTIFICATION</scope>
    <source>
        <strain evidence="1">Yugu1</strain>
    </source>
</reference>
<dbReference type="Proteomes" id="UP000004995">
    <property type="component" value="Unassembled WGS sequence"/>
</dbReference>